<reference evidence="4" key="1">
    <citation type="submission" date="2016-06" db="UniProtKB">
        <authorList>
            <consortium name="WormBaseParasite"/>
        </authorList>
    </citation>
    <scope>IDENTIFICATION</scope>
</reference>
<evidence type="ECO:0000313" key="4">
    <source>
        <dbReference type="WBParaSite" id="nOo.2.0.1.t13696-RA"/>
    </source>
</evidence>
<dbReference type="EMBL" id="UYRW01017702">
    <property type="protein sequence ID" value="VDN04516.1"/>
    <property type="molecule type" value="Genomic_DNA"/>
</dbReference>
<name>A0A182EZT4_ONCOC</name>
<dbReference type="Proteomes" id="UP000271087">
    <property type="component" value="Unassembled WGS sequence"/>
</dbReference>
<organism evidence="4">
    <name type="scientific">Onchocerca ochengi</name>
    <name type="common">Filarial nematode worm</name>
    <dbReference type="NCBI Taxonomy" id="42157"/>
    <lineage>
        <taxon>Eukaryota</taxon>
        <taxon>Metazoa</taxon>
        <taxon>Ecdysozoa</taxon>
        <taxon>Nematoda</taxon>
        <taxon>Chromadorea</taxon>
        <taxon>Rhabditida</taxon>
        <taxon>Spirurina</taxon>
        <taxon>Spiruromorpha</taxon>
        <taxon>Filarioidea</taxon>
        <taxon>Onchocercidae</taxon>
        <taxon>Onchocerca</taxon>
    </lineage>
</organism>
<sequence>MRSVAGTHKLAGPGHAERPGPA</sequence>
<dbReference type="WBParaSite" id="nOo.2.0.1.t13696-RA">
    <property type="protein sequence ID" value="nOo.2.0.1.t13696-RA"/>
    <property type="gene ID" value="nOo.2.0.1.g13696"/>
</dbReference>
<evidence type="ECO:0000256" key="1">
    <source>
        <dbReference type="SAM" id="MobiDB-lite"/>
    </source>
</evidence>
<protein>
    <submittedName>
        <fullName evidence="2 4">Uncharacterized protein</fullName>
    </submittedName>
</protein>
<proteinExistence type="predicted"/>
<feature type="region of interest" description="Disordered" evidence="1">
    <location>
        <begin position="1"/>
        <end position="22"/>
    </location>
</feature>
<gene>
    <name evidence="2" type="ORF">NOO_LOCUS13696</name>
</gene>
<accession>A0A182EZT4</accession>
<keyword evidence="3" id="KW-1185">Reference proteome</keyword>
<reference evidence="2 3" key="2">
    <citation type="submission" date="2018-08" db="EMBL/GenBank/DDBJ databases">
        <authorList>
            <person name="Laetsch R D."/>
            <person name="Stevens L."/>
            <person name="Kumar S."/>
            <person name="Blaxter L. M."/>
        </authorList>
    </citation>
    <scope>NUCLEOTIDE SEQUENCE [LARGE SCALE GENOMIC DNA]</scope>
</reference>
<dbReference type="AlphaFoldDB" id="A0A182EZT4"/>
<evidence type="ECO:0000313" key="3">
    <source>
        <dbReference type="Proteomes" id="UP000271087"/>
    </source>
</evidence>
<evidence type="ECO:0000313" key="2">
    <source>
        <dbReference type="EMBL" id="VDN04516.1"/>
    </source>
</evidence>